<dbReference type="RefSeq" id="WP_330607072.1">
    <property type="nucleotide sequence ID" value="NZ_BAABXW010000002.1"/>
</dbReference>
<dbReference type="NCBIfam" id="TIGR01178">
    <property type="entry name" value="ade"/>
    <property type="match status" value="1"/>
</dbReference>
<comment type="similarity">
    <text evidence="1 6">Belongs to the metallo-dependent hydrolases superfamily. Adenine deaminase family.</text>
</comment>
<dbReference type="InterPro" id="IPR011059">
    <property type="entry name" value="Metal-dep_hydrolase_composite"/>
</dbReference>
<dbReference type="GO" id="GO:0000034">
    <property type="term" value="F:adenine deaminase activity"/>
    <property type="evidence" value="ECO:0007669"/>
    <property type="project" value="UniProtKB-EC"/>
</dbReference>
<dbReference type="EC" id="3.5.4.2" evidence="2 6"/>
<feature type="domain" description="Amidohydrolase-related" evidence="7">
    <location>
        <begin position="51"/>
        <end position="331"/>
    </location>
</feature>
<name>A0ABV4DEE5_9FIRM</name>
<gene>
    <name evidence="6 9" type="primary">ade</name>
    <name evidence="9" type="ORF">AALG99_02975</name>
</gene>
<comment type="cofactor">
    <cofactor evidence="6">
        <name>Mn(2+)</name>
        <dbReference type="ChEBI" id="CHEBI:29035"/>
    </cofactor>
</comment>
<evidence type="ECO:0000256" key="3">
    <source>
        <dbReference type="ARBA" id="ARBA00022801"/>
    </source>
</evidence>
<evidence type="ECO:0000256" key="2">
    <source>
        <dbReference type="ARBA" id="ARBA00012782"/>
    </source>
</evidence>
<dbReference type="PANTHER" id="PTHR11113:SF2">
    <property type="entry name" value="ADENINE DEAMINASE"/>
    <property type="match status" value="1"/>
</dbReference>
<keyword evidence="3 6" id="KW-0378">Hydrolase</keyword>
<dbReference type="SUPFAM" id="SSF51338">
    <property type="entry name" value="Composite domain of metallo-dependent hydrolases"/>
    <property type="match status" value="1"/>
</dbReference>
<evidence type="ECO:0000313" key="9">
    <source>
        <dbReference type="EMBL" id="MEY8632500.1"/>
    </source>
</evidence>
<dbReference type="Pfam" id="PF13382">
    <property type="entry name" value="Adenine_deam_C"/>
    <property type="match status" value="1"/>
</dbReference>
<feature type="domain" description="Adenine deaminase C-terminal" evidence="8">
    <location>
        <begin position="382"/>
        <end position="549"/>
    </location>
</feature>
<organism evidence="9 10">
    <name type="scientific">Anaerostipes hominis</name>
    <name type="common">ex Lee et al. 2021</name>
    <dbReference type="NCBI Taxonomy" id="2025494"/>
    <lineage>
        <taxon>Bacteria</taxon>
        <taxon>Bacillati</taxon>
        <taxon>Bacillota</taxon>
        <taxon>Clostridia</taxon>
        <taxon>Lachnospirales</taxon>
        <taxon>Lachnospiraceae</taxon>
        <taxon>Anaerostipes</taxon>
    </lineage>
</organism>
<reference evidence="9 10" key="1">
    <citation type="submission" date="2024-03" db="EMBL/GenBank/DDBJ databases">
        <title>Mouse gut bacterial collection (mGBC) of GemPharmatech.</title>
        <authorList>
            <person name="He Y."/>
            <person name="Dong L."/>
            <person name="Wu D."/>
            <person name="Gao X."/>
            <person name="Lin Z."/>
        </authorList>
    </citation>
    <scope>NUCLEOTIDE SEQUENCE [LARGE SCALE GENOMIC DNA]</scope>
    <source>
        <strain evidence="9 10">32-10</strain>
    </source>
</reference>
<evidence type="ECO:0000259" key="7">
    <source>
        <dbReference type="Pfam" id="PF01979"/>
    </source>
</evidence>
<dbReference type="Proteomes" id="UP001565219">
    <property type="component" value="Unassembled WGS sequence"/>
</dbReference>
<keyword evidence="10" id="KW-1185">Reference proteome</keyword>
<dbReference type="Pfam" id="PF01979">
    <property type="entry name" value="Amidohydro_1"/>
    <property type="match status" value="1"/>
</dbReference>
<comment type="catalytic activity">
    <reaction evidence="5 6">
        <text>adenine + H2O + H(+) = hypoxanthine + NH4(+)</text>
        <dbReference type="Rhea" id="RHEA:23688"/>
        <dbReference type="ChEBI" id="CHEBI:15377"/>
        <dbReference type="ChEBI" id="CHEBI:15378"/>
        <dbReference type="ChEBI" id="CHEBI:16708"/>
        <dbReference type="ChEBI" id="CHEBI:17368"/>
        <dbReference type="ChEBI" id="CHEBI:28938"/>
        <dbReference type="EC" id="3.5.4.2"/>
    </reaction>
</comment>
<dbReference type="CDD" id="cd01295">
    <property type="entry name" value="AdeC"/>
    <property type="match status" value="1"/>
</dbReference>
<comment type="caution">
    <text evidence="9">The sequence shown here is derived from an EMBL/GenBank/DDBJ whole genome shotgun (WGS) entry which is preliminary data.</text>
</comment>
<dbReference type="InterPro" id="IPR026912">
    <property type="entry name" value="Adenine_deam_C"/>
</dbReference>
<dbReference type="EMBL" id="JBCLTR010000002">
    <property type="protein sequence ID" value="MEY8632500.1"/>
    <property type="molecule type" value="Genomic_DNA"/>
</dbReference>
<evidence type="ECO:0000259" key="8">
    <source>
        <dbReference type="Pfam" id="PF13382"/>
    </source>
</evidence>
<evidence type="ECO:0000256" key="5">
    <source>
        <dbReference type="ARBA" id="ARBA00047720"/>
    </source>
</evidence>
<dbReference type="InterPro" id="IPR006679">
    <property type="entry name" value="Adenine_deam"/>
</dbReference>
<dbReference type="InterPro" id="IPR032466">
    <property type="entry name" value="Metal_Hydrolase"/>
</dbReference>
<evidence type="ECO:0000313" key="10">
    <source>
        <dbReference type="Proteomes" id="UP001565219"/>
    </source>
</evidence>
<dbReference type="PANTHER" id="PTHR11113">
    <property type="entry name" value="N-ACETYLGLUCOSAMINE-6-PHOSPHATE DEACETYLASE"/>
    <property type="match status" value="1"/>
</dbReference>
<evidence type="ECO:0000256" key="1">
    <source>
        <dbReference type="ARBA" id="ARBA00006773"/>
    </source>
</evidence>
<dbReference type="SUPFAM" id="SSF51556">
    <property type="entry name" value="Metallo-dependent hydrolases"/>
    <property type="match status" value="1"/>
</dbReference>
<dbReference type="Gene3D" id="3.20.20.140">
    <property type="entry name" value="Metal-dependent hydrolases"/>
    <property type="match status" value="1"/>
</dbReference>
<dbReference type="HAMAP" id="MF_01518">
    <property type="entry name" value="Adenine_deamin"/>
    <property type="match status" value="1"/>
</dbReference>
<dbReference type="Gene3D" id="2.30.40.10">
    <property type="entry name" value="Urease, subunit C, domain 1"/>
    <property type="match status" value="1"/>
</dbReference>
<proteinExistence type="inferred from homology"/>
<evidence type="ECO:0000256" key="4">
    <source>
        <dbReference type="ARBA" id="ARBA00023211"/>
    </source>
</evidence>
<accession>A0ABV4DEE5</accession>
<protein>
    <recommendedName>
        <fullName evidence="2 6">Adenine deaminase</fullName>
        <shortName evidence="6">Adenase</shortName>
        <shortName evidence="6">Adenine aminase</shortName>
        <ecNumber evidence="2 6">3.5.4.2</ecNumber>
    </recommendedName>
</protein>
<dbReference type="InterPro" id="IPR006680">
    <property type="entry name" value="Amidohydro-rel"/>
</dbReference>
<evidence type="ECO:0000256" key="6">
    <source>
        <dbReference type="HAMAP-Rule" id="MF_01518"/>
    </source>
</evidence>
<sequence length="556" mass="60820">MMSYDLVFKNGTIVDVKTKTSYRADLAVSGGVIAEIGSLDGERVVDCSGKVLCPGFIDAHVHIESSMASPASFADAVLPHGTTTVIADPHEMVNVRGNEAMKYLLDASEDLPVSVYVMLPSSIPSTPFETNGADFTSKDIEAWIEHPRVLGLGEVMCYPDVLAGRKEIMDKIALCRGKVIDGHAPGLSGTDLYQYIQAGVMTDHECTSFEEAEEKRRAGMKILIREGSAARNVEAIVSGIVKKGLDTEGFLFCTDDKHLDTIEHEGHISYNIKKSIRLGLKPEEAVAMGTWNTARTYGLASVGCLEKGFDADIAVLDSLENMNVLEVYKKGLPSGWWLEHRAEHETNYRGMLHTVNLKPFTEEQLKLHTEGKVPVIGLVPGQITTRYLKEEVPAKNGLFCPDSTYSKLCVFERHRGTGNIKAAPLKGYGITNGAVATSVAHDSHNIIAAGDNDRDIMKAVEIIQEMQGGYALVQGGEDILRLPLPIAGLMSTRPAKEIQNRLDAMVRRAREMGISEDCDPFITLSFMALPVIPELRLTDKGLVDVKNFQMIKEKGE</sequence>
<keyword evidence="4 6" id="KW-0464">Manganese</keyword>